<evidence type="ECO:0000313" key="3">
    <source>
        <dbReference type="Proteomes" id="UP000251993"/>
    </source>
</evidence>
<dbReference type="RefSeq" id="WP_114068977.1">
    <property type="nucleotide sequence ID" value="NZ_CP030850.1"/>
</dbReference>
<dbReference type="Proteomes" id="UP000251993">
    <property type="component" value="Chromosome"/>
</dbReference>
<organism evidence="2 3">
    <name type="scientific">Runella rosea</name>
    <dbReference type="NCBI Taxonomy" id="2259595"/>
    <lineage>
        <taxon>Bacteria</taxon>
        <taxon>Pseudomonadati</taxon>
        <taxon>Bacteroidota</taxon>
        <taxon>Cytophagia</taxon>
        <taxon>Cytophagales</taxon>
        <taxon>Spirosomataceae</taxon>
        <taxon>Runella</taxon>
    </lineage>
</organism>
<evidence type="ECO:0000313" key="2">
    <source>
        <dbReference type="EMBL" id="AXE20213.1"/>
    </source>
</evidence>
<sequence>MKQFIKTFLIVILAQAGLNAQTGAVPVDTIFNNFYSATGGKALWDAVQTYNIKQAYRAGTANDYDLVVQGSLSQQALSKIRTIMKRDFIYGIKGTDGWVKIPIGSRDKVTQFQTSDLSEKERENMRRELGDLLVPFSNYTQKGYIATVVGTEQVNGKPAYQVEMEGKGVKYNLYFDVATGLLVREKLTLPTREVQTRDHTQYAKSTYGISYPSESTYVSSIDKKPVKVTTIMEFNPTISDNTFAR</sequence>
<dbReference type="AlphaFoldDB" id="A0A344TNJ2"/>
<proteinExistence type="predicted"/>
<feature type="signal peptide" evidence="1">
    <location>
        <begin position="1"/>
        <end position="24"/>
    </location>
</feature>
<reference evidence="2 3" key="1">
    <citation type="submission" date="2018-07" db="EMBL/GenBank/DDBJ databases">
        <title>Genome sequencing of Runella.</title>
        <authorList>
            <person name="Baek M.-G."/>
            <person name="Yi H."/>
        </authorList>
    </citation>
    <scope>NUCLEOTIDE SEQUENCE [LARGE SCALE GENOMIC DNA]</scope>
    <source>
        <strain evidence="2 3">HYN0085</strain>
    </source>
</reference>
<protein>
    <submittedName>
        <fullName evidence="2">Uncharacterized protein</fullName>
    </submittedName>
</protein>
<gene>
    <name evidence="2" type="ORF">DR864_21895</name>
</gene>
<dbReference type="OrthoDB" id="943918at2"/>
<dbReference type="EMBL" id="CP030850">
    <property type="protein sequence ID" value="AXE20213.1"/>
    <property type="molecule type" value="Genomic_DNA"/>
</dbReference>
<keyword evidence="1" id="KW-0732">Signal</keyword>
<accession>A0A344TNJ2</accession>
<evidence type="ECO:0000256" key="1">
    <source>
        <dbReference type="SAM" id="SignalP"/>
    </source>
</evidence>
<keyword evidence="3" id="KW-1185">Reference proteome</keyword>
<dbReference type="KEGG" id="run:DR864_21895"/>
<name>A0A344TNJ2_9BACT</name>
<feature type="chain" id="PRO_5017046118" evidence="1">
    <location>
        <begin position="25"/>
        <end position="245"/>
    </location>
</feature>